<keyword evidence="4" id="KW-0378">Hydrolase</keyword>
<evidence type="ECO:0000256" key="1">
    <source>
        <dbReference type="SAM" id="MobiDB-lite"/>
    </source>
</evidence>
<dbReference type="SUPFAM" id="SSF56601">
    <property type="entry name" value="beta-lactamase/transpeptidase-like"/>
    <property type="match status" value="1"/>
</dbReference>
<organism evidence="4 5">
    <name type="scientific">Deinococcus koreensis</name>
    <dbReference type="NCBI Taxonomy" id="2054903"/>
    <lineage>
        <taxon>Bacteria</taxon>
        <taxon>Thermotogati</taxon>
        <taxon>Deinococcota</taxon>
        <taxon>Deinococci</taxon>
        <taxon>Deinococcales</taxon>
        <taxon>Deinococcaceae</taxon>
        <taxon>Deinococcus</taxon>
    </lineage>
</organism>
<dbReference type="InterPro" id="IPR012338">
    <property type="entry name" value="Beta-lactam/transpept-like"/>
</dbReference>
<evidence type="ECO:0000259" key="3">
    <source>
        <dbReference type="Pfam" id="PF13354"/>
    </source>
</evidence>
<dbReference type="GO" id="GO:0008800">
    <property type="term" value="F:beta-lactamase activity"/>
    <property type="evidence" value="ECO:0007669"/>
    <property type="project" value="InterPro"/>
</dbReference>
<dbReference type="PANTHER" id="PTHR35333">
    <property type="entry name" value="BETA-LACTAMASE"/>
    <property type="match status" value="1"/>
</dbReference>
<dbReference type="InterPro" id="IPR000871">
    <property type="entry name" value="Beta-lactam_class-A"/>
</dbReference>
<feature type="compositionally biased region" description="Low complexity" evidence="1">
    <location>
        <begin position="39"/>
        <end position="49"/>
    </location>
</feature>
<feature type="compositionally biased region" description="Pro residues" evidence="1">
    <location>
        <begin position="29"/>
        <end position="38"/>
    </location>
</feature>
<evidence type="ECO:0000256" key="2">
    <source>
        <dbReference type="SAM" id="SignalP"/>
    </source>
</evidence>
<dbReference type="Gene3D" id="3.40.710.10">
    <property type="entry name" value="DD-peptidase/beta-lactamase superfamily"/>
    <property type="match status" value="1"/>
</dbReference>
<feature type="signal peptide" evidence="2">
    <location>
        <begin position="1"/>
        <end position="23"/>
    </location>
</feature>
<protein>
    <submittedName>
        <fullName evidence="4">Serine hydrolase</fullName>
    </submittedName>
</protein>
<sequence length="372" mass="39829">MWRKRRRILTALALLNVLAVALATLGPQPTTPPAPAPRPTTCGDPLSPDLTPPPLPTAVSGRVSFYGAEYDPATLRVRRSVGLGASNALFALASTVKPLIVEQALRDVDAGQLTLTTPLTTTAASRSIELFPAGTNPVLTLLRRALELSDNTAADLLHLRVGTQRLARSVRERSPCTQLLLTGKAAWAAQGGLQAAVLGPDLSAGARRYAALPFGERLAVATRLNAGAAEWTGPEVEAAIDTYFRGPDQSPEIDLAIQNLSTAKAYTDLMARVLPGRNLKPGSRKVFRKSLAKGCCRPPSTTLKTSYWGAKAGSGWRLLTLTGLVETPDGRMFAYTYLNDQSDVQDSEDMEEQIPAVVEWIGRTLFTLHASP</sequence>
<comment type="caution">
    <text evidence="4">The sequence shown here is derived from an EMBL/GenBank/DDBJ whole genome shotgun (WGS) entry which is preliminary data.</text>
</comment>
<dbReference type="GO" id="GO:0046677">
    <property type="term" value="P:response to antibiotic"/>
    <property type="evidence" value="ECO:0007669"/>
    <property type="project" value="InterPro"/>
</dbReference>
<name>A0A2K3V1U4_9DEIO</name>
<dbReference type="OrthoDB" id="57465at2"/>
<evidence type="ECO:0000313" key="4">
    <source>
        <dbReference type="EMBL" id="PNY82760.1"/>
    </source>
</evidence>
<keyword evidence="5" id="KW-1185">Reference proteome</keyword>
<proteinExistence type="predicted"/>
<dbReference type="Proteomes" id="UP000236379">
    <property type="component" value="Unassembled WGS sequence"/>
</dbReference>
<gene>
    <name evidence="4" type="ORF">CVO96_16615</name>
</gene>
<keyword evidence="2" id="KW-0732">Signal</keyword>
<dbReference type="Pfam" id="PF13354">
    <property type="entry name" value="Beta-lactamase2"/>
    <property type="match status" value="1"/>
</dbReference>
<evidence type="ECO:0000313" key="5">
    <source>
        <dbReference type="Proteomes" id="UP000236379"/>
    </source>
</evidence>
<dbReference type="EMBL" id="PPPD01000001">
    <property type="protein sequence ID" value="PNY82760.1"/>
    <property type="molecule type" value="Genomic_DNA"/>
</dbReference>
<feature type="domain" description="Beta-lactamase class A catalytic" evidence="3">
    <location>
        <begin position="87"/>
        <end position="335"/>
    </location>
</feature>
<feature type="region of interest" description="Disordered" evidence="1">
    <location>
        <begin position="28"/>
        <end position="54"/>
    </location>
</feature>
<dbReference type="GO" id="GO:0030655">
    <property type="term" value="P:beta-lactam antibiotic catabolic process"/>
    <property type="evidence" value="ECO:0007669"/>
    <property type="project" value="InterPro"/>
</dbReference>
<reference evidence="4 5" key="1">
    <citation type="submission" date="2018-01" db="EMBL/GenBank/DDBJ databases">
        <title>Deinococcus koreensis sp. nov., a radiation-resistant bacterium isolated from river water.</title>
        <authorList>
            <person name="Choi A."/>
        </authorList>
    </citation>
    <scope>NUCLEOTIDE SEQUENCE [LARGE SCALE GENOMIC DNA]</scope>
    <source>
        <strain evidence="4 5">SJW1-2</strain>
    </source>
</reference>
<feature type="chain" id="PRO_5014353184" evidence="2">
    <location>
        <begin position="24"/>
        <end position="372"/>
    </location>
</feature>
<dbReference type="PANTHER" id="PTHR35333:SF4">
    <property type="entry name" value="SLR0121 PROTEIN"/>
    <property type="match status" value="1"/>
</dbReference>
<dbReference type="InterPro" id="IPR045155">
    <property type="entry name" value="Beta-lactam_cat"/>
</dbReference>
<dbReference type="AlphaFoldDB" id="A0A2K3V1U4"/>
<accession>A0A2K3V1U4</accession>